<name>A0ABP7FAL0_9ACTN</name>
<dbReference type="InterPro" id="IPR052036">
    <property type="entry name" value="Hydrolase/PRTase-associated"/>
</dbReference>
<accession>A0ABP7FAL0</accession>
<dbReference type="Proteomes" id="UP001500908">
    <property type="component" value="Unassembled WGS sequence"/>
</dbReference>
<dbReference type="Gene3D" id="3.40.1660.10">
    <property type="entry name" value="EreA-like (biosynthetic domain)"/>
    <property type="match status" value="1"/>
</dbReference>
<dbReference type="PIRSF" id="PIRSF036794">
    <property type="entry name" value="UCP_erythr_ester"/>
    <property type="match status" value="1"/>
</dbReference>
<keyword evidence="2" id="KW-1185">Reference proteome</keyword>
<dbReference type="PANTHER" id="PTHR31299:SF0">
    <property type="entry name" value="ESTERASE, PUTATIVE (AFU_ORTHOLOGUE AFUA_1G05850)-RELATED"/>
    <property type="match status" value="1"/>
</dbReference>
<dbReference type="Pfam" id="PF05139">
    <property type="entry name" value="Erythro_esteras"/>
    <property type="match status" value="1"/>
</dbReference>
<dbReference type="EMBL" id="BAABDD010000005">
    <property type="protein sequence ID" value="GAA3735095.1"/>
    <property type="molecule type" value="Genomic_DNA"/>
</dbReference>
<dbReference type="RefSeq" id="WP_344968616.1">
    <property type="nucleotide sequence ID" value="NZ_BAABDD010000005.1"/>
</dbReference>
<dbReference type="SUPFAM" id="SSF159501">
    <property type="entry name" value="EreA/ChaN-like"/>
    <property type="match status" value="1"/>
</dbReference>
<proteinExistence type="predicted"/>
<evidence type="ECO:0008006" key="3">
    <source>
        <dbReference type="Google" id="ProtNLM"/>
    </source>
</evidence>
<dbReference type="InterPro" id="IPR014622">
    <property type="entry name" value="UCP036794_erythomycin"/>
</dbReference>
<evidence type="ECO:0000313" key="2">
    <source>
        <dbReference type="Proteomes" id="UP001500908"/>
    </source>
</evidence>
<reference evidence="2" key="1">
    <citation type="journal article" date="2019" name="Int. J. Syst. Evol. Microbiol.">
        <title>The Global Catalogue of Microorganisms (GCM) 10K type strain sequencing project: providing services to taxonomists for standard genome sequencing and annotation.</title>
        <authorList>
            <consortium name="The Broad Institute Genomics Platform"/>
            <consortium name="The Broad Institute Genome Sequencing Center for Infectious Disease"/>
            <person name="Wu L."/>
            <person name="Ma J."/>
        </authorList>
    </citation>
    <scope>NUCLEOTIDE SEQUENCE [LARGE SCALE GENOMIC DNA]</scope>
    <source>
        <strain evidence="2">JCM 17137</strain>
    </source>
</reference>
<dbReference type="PANTHER" id="PTHR31299">
    <property type="entry name" value="ESTERASE, PUTATIVE (AFU_ORTHOLOGUE AFUA_1G05850)-RELATED"/>
    <property type="match status" value="1"/>
</dbReference>
<dbReference type="Gene3D" id="3.30.1870.10">
    <property type="entry name" value="EreA-like, domain 2"/>
    <property type="match status" value="1"/>
</dbReference>
<comment type="caution">
    <text evidence="1">The sequence shown here is derived from an EMBL/GenBank/DDBJ whole genome shotgun (WGS) entry which is preliminary data.</text>
</comment>
<sequence length="441" mass="48704">MRDPTTTRIREDAVPLRTTSNLDQLVERVGAARVVLLGESSHGTSEYYRQRTEITRRLVEEKGFSLVAVVGDWPDALAMHRCALHGPGASPDPREALAEFSRWPEWIWANEEMAGFLRWLRLYNAELAPSARAGLFGLDGYNLWRSLHAVLEYLHLYQPDHVNAALAAYRCFVSYAEDPQDYAWPSGLVPASQELTVVRLLAELRRHAADTEAGTSAFDRGFARFAADYNVELAANAERYYRTLLKGGADAWNAREHHMLTTLDRLLRHHGPLAKAVVWAHNTHVGDARATAMGRAGMVTLSQLIRARYGADEVVAVGFGSYAGSVLAADAWGAPARQVPVPPPLTESVESRLHEALSGGGSLFVFPRAPEHRSEWLRAEFGHRAIGLVYRPELEHWGNYVPTVLGDCYDAFIYSGRTHALTPVAPGAATPGEHHPHPSGV</sequence>
<dbReference type="Gene3D" id="1.20.1440.30">
    <property type="entry name" value="Biosynthetic Protein domain"/>
    <property type="match status" value="1"/>
</dbReference>
<dbReference type="CDD" id="cd14728">
    <property type="entry name" value="Ere-like"/>
    <property type="match status" value="1"/>
</dbReference>
<dbReference type="InterPro" id="IPR007815">
    <property type="entry name" value="Emycin_Estase"/>
</dbReference>
<protein>
    <recommendedName>
        <fullName evidence="3">Erythromycin esterase homolog</fullName>
    </recommendedName>
</protein>
<organism evidence="1 2">
    <name type="scientific">Salinactinospora qingdaonensis</name>
    <dbReference type="NCBI Taxonomy" id="702744"/>
    <lineage>
        <taxon>Bacteria</taxon>
        <taxon>Bacillati</taxon>
        <taxon>Actinomycetota</taxon>
        <taxon>Actinomycetes</taxon>
        <taxon>Streptosporangiales</taxon>
        <taxon>Nocardiopsidaceae</taxon>
        <taxon>Salinactinospora</taxon>
    </lineage>
</organism>
<evidence type="ECO:0000313" key="1">
    <source>
        <dbReference type="EMBL" id="GAA3735095.1"/>
    </source>
</evidence>
<gene>
    <name evidence="1" type="ORF">GCM10022402_14110</name>
</gene>